<sequence length="163" mass="17946">MHQGCVTTGRHVLIVAQRARAFGLLSYDALEHVLLTQELPVSAVRITDVVDAYIDRLTTGTAEEIVDLYADGATVEDPIGAPIRSNREDLVEFYAIITAMDRREATLKWVKIAGDTAVFEFTLVTGTSGMAFEISPVDIMVFNDEGKVVSMRAVWDPSDLKQL</sequence>
<evidence type="ECO:0000313" key="2">
    <source>
        <dbReference type="EMBL" id="GAA4743708.1"/>
    </source>
</evidence>
<organism evidence="2 3">
    <name type="scientific">Gordonia alkaliphila</name>
    <dbReference type="NCBI Taxonomy" id="1053547"/>
    <lineage>
        <taxon>Bacteria</taxon>
        <taxon>Bacillati</taxon>
        <taxon>Actinomycetota</taxon>
        <taxon>Actinomycetes</taxon>
        <taxon>Mycobacteriales</taxon>
        <taxon>Gordoniaceae</taxon>
        <taxon>Gordonia</taxon>
    </lineage>
</organism>
<dbReference type="InterPro" id="IPR032710">
    <property type="entry name" value="NTF2-like_dom_sf"/>
</dbReference>
<name>A0ABP8Z1F4_9ACTN</name>
<dbReference type="Proteomes" id="UP001500822">
    <property type="component" value="Unassembled WGS sequence"/>
</dbReference>
<gene>
    <name evidence="2" type="ORF">GCM10023217_10670</name>
</gene>
<keyword evidence="3" id="KW-1185">Reference proteome</keyword>
<reference evidence="3" key="1">
    <citation type="journal article" date="2019" name="Int. J. Syst. Evol. Microbiol.">
        <title>The Global Catalogue of Microorganisms (GCM) 10K type strain sequencing project: providing services to taxonomists for standard genome sequencing and annotation.</title>
        <authorList>
            <consortium name="The Broad Institute Genomics Platform"/>
            <consortium name="The Broad Institute Genome Sequencing Center for Infectious Disease"/>
            <person name="Wu L."/>
            <person name="Ma J."/>
        </authorList>
    </citation>
    <scope>NUCLEOTIDE SEQUENCE [LARGE SCALE GENOMIC DNA]</scope>
    <source>
        <strain evidence="3">JCM 18077</strain>
    </source>
</reference>
<dbReference type="Gene3D" id="3.10.450.50">
    <property type="match status" value="1"/>
</dbReference>
<accession>A0ABP8Z1F4</accession>
<dbReference type="SUPFAM" id="SSF54427">
    <property type="entry name" value="NTF2-like"/>
    <property type="match status" value="1"/>
</dbReference>
<evidence type="ECO:0000313" key="3">
    <source>
        <dbReference type="Proteomes" id="UP001500822"/>
    </source>
</evidence>
<dbReference type="InterPro" id="IPR037401">
    <property type="entry name" value="SnoaL-like"/>
</dbReference>
<protein>
    <submittedName>
        <fullName evidence="2">Nuclear transport factor 2 family protein</fullName>
    </submittedName>
</protein>
<proteinExistence type="predicted"/>
<feature type="domain" description="SnoaL-like" evidence="1">
    <location>
        <begin position="50"/>
        <end position="150"/>
    </location>
</feature>
<dbReference type="Pfam" id="PF12680">
    <property type="entry name" value="SnoaL_2"/>
    <property type="match status" value="1"/>
</dbReference>
<dbReference type="EMBL" id="BAABIE010000003">
    <property type="protein sequence ID" value="GAA4743708.1"/>
    <property type="molecule type" value="Genomic_DNA"/>
</dbReference>
<evidence type="ECO:0000259" key="1">
    <source>
        <dbReference type="Pfam" id="PF12680"/>
    </source>
</evidence>
<comment type="caution">
    <text evidence="2">The sequence shown here is derived from an EMBL/GenBank/DDBJ whole genome shotgun (WGS) entry which is preliminary data.</text>
</comment>